<dbReference type="Proteomes" id="UP000438429">
    <property type="component" value="Unassembled WGS sequence"/>
</dbReference>
<accession>A0A6A4SJV4</accession>
<dbReference type="EMBL" id="VEVO01000012">
    <property type="protein sequence ID" value="KAF0033517.1"/>
    <property type="molecule type" value="Genomic_DNA"/>
</dbReference>
<reference evidence="1 2" key="1">
    <citation type="submission" date="2019-06" db="EMBL/GenBank/DDBJ databases">
        <title>Draft genomes of female and male turbot (Scophthalmus maximus).</title>
        <authorList>
            <person name="Xu H."/>
            <person name="Xu X.-W."/>
            <person name="Shao C."/>
            <person name="Chen S."/>
        </authorList>
    </citation>
    <scope>NUCLEOTIDE SEQUENCE [LARGE SCALE GENOMIC DNA]</scope>
    <source>
        <strain evidence="1">Ysfricsl-2016a</strain>
        <tissue evidence="1">Blood</tissue>
    </source>
</reference>
<gene>
    <name evidence="1" type="ORF">F2P81_013583</name>
</gene>
<proteinExistence type="predicted"/>
<comment type="caution">
    <text evidence="1">The sequence shown here is derived from an EMBL/GenBank/DDBJ whole genome shotgun (WGS) entry which is preliminary data.</text>
</comment>
<evidence type="ECO:0000313" key="1">
    <source>
        <dbReference type="EMBL" id="KAF0033517.1"/>
    </source>
</evidence>
<protein>
    <submittedName>
        <fullName evidence="1">Uncharacterized protein</fullName>
    </submittedName>
</protein>
<sequence length="106" mass="12200">MMLDYDNLCKTILQLIAVELQHSFFLHLKARAFDFCLIILYAVMPSLPYVTCCEKCANNGWLYRFSKYDAFEDTPSNDITFDIDFDMGCFTVKDSGNRGLLCVDVL</sequence>
<organism evidence="1 2">
    <name type="scientific">Scophthalmus maximus</name>
    <name type="common">Turbot</name>
    <name type="synonym">Psetta maxima</name>
    <dbReference type="NCBI Taxonomy" id="52904"/>
    <lineage>
        <taxon>Eukaryota</taxon>
        <taxon>Metazoa</taxon>
        <taxon>Chordata</taxon>
        <taxon>Craniata</taxon>
        <taxon>Vertebrata</taxon>
        <taxon>Euteleostomi</taxon>
        <taxon>Actinopterygii</taxon>
        <taxon>Neopterygii</taxon>
        <taxon>Teleostei</taxon>
        <taxon>Neoteleostei</taxon>
        <taxon>Acanthomorphata</taxon>
        <taxon>Carangaria</taxon>
        <taxon>Pleuronectiformes</taxon>
        <taxon>Pleuronectoidei</taxon>
        <taxon>Scophthalmidae</taxon>
        <taxon>Scophthalmus</taxon>
    </lineage>
</organism>
<name>A0A6A4SJV4_SCOMX</name>
<dbReference type="AlphaFoldDB" id="A0A6A4SJV4"/>
<evidence type="ECO:0000313" key="2">
    <source>
        <dbReference type="Proteomes" id="UP000438429"/>
    </source>
</evidence>